<organism evidence="5">
    <name type="scientific">Musca domestica</name>
    <name type="common">House fly</name>
    <dbReference type="NCBI Taxonomy" id="7370"/>
    <lineage>
        <taxon>Eukaryota</taxon>
        <taxon>Metazoa</taxon>
        <taxon>Ecdysozoa</taxon>
        <taxon>Arthropoda</taxon>
        <taxon>Hexapoda</taxon>
        <taxon>Insecta</taxon>
        <taxon>Pterygota</taxon>
        <taxon>Neoptera</taxon>
        <taxon>Endopterygota</taxon>
        <taxon>Diptera</taxon>
        <taxon>Brachycera</taxon>
        <taxon>Muscomorpha</taxon>
        <taxon>Muscoidea</taxon>
        <taxon>Muscidae</taxon>
        <taxon>Musca</taxon>
    </lineage>
</organism>
<dbReference type="GO" id="GO:0007423">
    <property type="term" value="P:sensory organ development"/>
    <property type="evidence" value="ECO:0007669"/>
    <property type="project" value="TreeGrafter"/>
</dbReference>
<dbReference type="EnsemblMetazoa" id="MDOA005556-RA">
    <property type="protein sequence ID" value="MDOA005556-PA"/>
    <property type="gene ID" value="MDOA005556"/>
</dbReference>
<dbReference type="FunFam" id="4.10.280.10:FF:000060">
    <property type="entry name" value="Scute protein"/>
    <property type="match status" value="1"/>
</dbReference>
<reference evidence="5" key="1">
    <citation type="submission" date="2020-05" db="UniProtKB">
        <authorList>
            <consortium name="EnsemblMetazoa"/>
        </authorList>
    </citation>
    <scope>IDENTIFICATION</scope>
    <source>
        <strain evidence="5">Aabys</strain>
    </source>
</reference>
<proteinExistence type="predicted"/>
<sequence>MASVCMSQNNYQQPQHHFQIINGNMMMLPQHQQQQQPMAPHHMQYVNKLQPIAPAQPKVLGTSNLQNIQPALPAAGGPIMEKKRYTYNNMPYGEQLPSVARRNARERNRVKQVNNGFSNLRQHIPQSVINALSSGGRGASKKLSKVDTLRIAVEYIRGLQDLLESSENTAPNTTGISSTPLNYDDSSNDGSNYGYSSMGSPVDNHAYHMTHSPTSSYSDSDVSVNAANSFVTPLKLEEPDHDFKFETFEGGDDEELLDYISSWQDQ</sequence>
<feature type="compositionally biased region" description="Polar residues" evidence="4">
    <location>
        <begin position="166"/>
        <end position="181"/>
    </location>
</feature>
<feature type="region of interest" description="Disordered" evidence="4">
    <location>
        <begin position="166"/>
        <end position="189"/>
    </location>
</feature>
<dbReference type="GO" id="GO:0061382">
    <property type="term" value="P:Malpighian tubule tip cell differentiation"/>
    <property type="evidence" value="ECO:0007669"/>
    <property type="project" value="UniProtKB-ARBA"/>
</dbReference>
<dbReference type="GO" id="GO:0050767">
    <property type="term" value="P:regulation of neurogenesis"/>
    <property type="evidence" value="ECO:0007669"/>
    <property type="project" value="TreeGrafter"/>
</dbReference>
<dbReference type="GO" id="GO:0045944">
    <property type="term" value="P:positive regulation of transcription by RNA polymerase II"/>
    <property type="evidence" value="ECO:0007669"/>
    <property type="project" value="UniProtKB-ARBA"/>
</dbReference>
<dbReference type="PANTHER" id="PTHR13935">
    <property type="entry name" value="ACHAETE-SCUTE TRANSCRIPTION FACTOR-RELATED"/>
    <property type="match status" value="1"/>
</dbReference>
<evidence type="ECO:0000256" key="3">
    <source>
        <dbReference type="ARBA" id="ARBA00022902"/>
    </source>
</evidence>
<dbReference type="Gene3D" id="4.10.280.10">
    <property type="entry name" value="Helix-loop-helix DNA-binding domain"/>
    <property type="match status" value="1"/>
</dbReference>
<dbReference type="SMART" id="SM00353">
    <property type="entry name" value="HLH"/>
    <property type="match status" value="1"/>
</dbReference>
<dbReference type="AlphaFoldDB" id="A0A1I8MJI8"/>
<dbReference type="InterPro" id="IPR015660">
    <property type="entry name" value="MASH1/Ascl1a-like"/>
</dbReference>
<accession>A0A1I8MJI8</accession>
<dbReference type="GO" id="GO:0090575">
    <property type="term" value="C:RNA polymerase II transcription regulator complex"/>
    <property type="evidence" value="ECO:0007669"/>
    <property type="project" value="TreeGrafter"/>
</dbReference>
<dbReference type="CDD" id="cd19744">
    <property type="entry name" value="bHLH_TS_dAS-C_like"/>
    <property type="match status" value="1"/>
</dbReference>
<evidence type="ECO:0000313" key="5">
    <source>
        <dbReference type="EnsemblMetazoa" id="MDOA005556-PA"/>
    </source>
</evidence>
<dbReference type="GO" id="GO:0000981">
    <property type="term" value="F:DNA-binding transcription factor activity, RNA polymerase II-specific"/>
    <property type="evidence" value="ECO:0007669"/>
    <property type="project" value="TreeGrafter"/>
</dbReference>
<dbReference type="GO" id="GO:0009653">
    <property type="term" value="P:anatomical structure morphogenesis"/>
    <property type="evidence" value="ECO:0007669"/>
    <property type="project" value="UniProtKB-ARBA"/>
</dbReference>
<dbReference type="Pfam" id="PF00010">
    <property type="entry name" value="HLH"/>
    <property type="match status" value="1"/>
</dbReference>
<dbReference type="VEuPathDB" id="VectorBase:MDOA005556"/>
<dbReference type="PROSITE" id="PS50888">
    <property type="entry name" value="BHLH"/>
    <property type="match status" value="1"/>
</dbReference>
<dbReference type="eggNOG" id="KOG4029">
    <property type="taxonomic scope" value="Eukaryota"/>
</dbReference>
<dbReference type="InterPro" id="IPR011598">
    <property type="entry name" value="bHLH_dom"/>
</dbReference>
<dbReference type="PANTHER" id="PTHR13935:SF153">
    <property type="entry name" value="ACHAETE-SCUTE FAMILY BHLH TRANSCRIPTION FACTOR 1"/>
    <property type="match status" value="1"/>
</dbReference>
<name>A0A1I8MJI8_MUSDO</name>
<keyword evidence="3" id="KW-0524">Neurogenesis</keyword>
<dbReference type="GO" id="GO:0007417">
    <property type="term" value="P:central nervous system development"/>
    <property type="evidence" value="ECO:0007669"/>
    <property type="project" value="UniProtKB-ARBA"/>
</dbReference>
<keyword evidence="2" id="KW-0221">Differentiation</keyword>
<protein>
    <submittedName>
        <fullName evidence="5">Uncharacterized protein</fullName>
    </submittedName>
</protein>
<dbReference type="VEuPathDB" id="VectorBase:MDOMA2_014634"/>
<dbReference type="STRING" id="7370.A0A1I8MJI8"/>
<keyword evidence="1" id="KW-0217">Developmental protein</keyword>
<evidence type="ECO:0000256" key="1">
    <source>
        <dbReference type="ARBA" id="ARBA00022473"/>
    </source>
</evidence>
<dbReference type="GO" id="GO:0030182">
    <property type="term" value="P:neuron differentiation"/>
    <property type="evidence" value="ECO:0007669"/>
    <property type="project" value="TreeGrafter"/>
</dbReference>
<evidence type="ECO:0000256" key="2">
    <source>
        <dbReference type="ARBA" id="ARBA00022782"/>
    </source>
</evidence>
<evidence type="ECO:0000256" key="4">
    <source>
        <dbReference type="SAM" id="MobiDB-lite"/>
    </source>
</evidence>
<dbReference type="SUPFAM" id="SSF47459">
    <property type="entry name" value="HLH, helix-loop-helix DNA-binding domain"/>
    <property type="match status" value="1"/>
</dbReference>
<dbReference type="GO" id="GO:0000977">
    <property type="term" value="F:RNA polymerase II transcription regulatory region sequence-specific DNA binding"/>
    <property type="evidence" value="ECO:0007669"/>
    <property type="project" value="TreeGrafter"/>
</dbReference>
<dbReference type="InterPro" id="IPR036638">
    <property type="entry name" value="HLH_DNA-bd_sf"/>
</dbReference>
<dbReference type="GO" id="GO:0046982">
    <property type="term" value="F:protein heterodimerization activity"/>
    <property type="evidence" value="ECO:0007669"/>
    <property type="project" value="UniProtKB-ARBA"/>
</dbReference>